<reference evidence="2 3" key="1">
    <citation type="submission" date="2016-04" db="EMBL/GenBank/DDBJ databases">
        <title>A degradative enzymes factory behind the ericoid mycorrhizal symbiosis.</title>
        <authorList>
            <consortium name="DOE Joint Genome Institute"/>
            <person name="Martino E."/>
            <person name="Morin E."/>
            <person name="Grelet G."/>
            <person name="Kuo A."/>
            <person name="Kohler A."/>
            <person name="Daghino S."/>
            <person name="Barry K."/>
            <person name="Choi C."/>
            <person name="Cichocki N."/>
            <person name="Clum A."/>
            <person name="Copeland A."/>
            <person name="Hainaut M."/>
            <person name="Haridas S."/>
            <person name="Labutti K."/>
            <person name="Lindquist E."/>
            <person name="Lipzen A."/>
            <person name="Khouja H.-R."/>
            <person name="Murat C."/>
            <person name="Ohm R."/>
            <person name="Olson A."/>
            <person name="Spatafora J."/>
            <person name="Veneault-Fourrey C."/>
            <person name="Henrissat B."/>
            <person name="Grigoriev I."/>
            <person name="Martin F."/>
            <person name="Perotto S."/>
        </authorList>
    </citation>
    <scope>NUCLEOTIDE SEQUENCE [LARGE SCALE GENOMIC DNA]</scope>
    <source>
        <strain evidence="2 3">E</strain>
    </source>
</reference>
<dbReference type="AlphaFoldDB" id="A0A2J6T0S7"/>
<dbReference type="OrthoDB" id="10561287at2759"/>
<protein>
    <submittedName>
        <fullName evidence="2">Uncharacterized protein</fullName>
    </submittedName>
</protein>
<organism evidence="2 3">
    <name type="scientific">Hyaloscypha bicolor E</name>
    <dbReference type="NCBI Taxonomy" id="1095630"/>
    <lineage>
        <taxon>Eukaryota</taxon>
        <taxon>Fungi</taxon>
        <taxon>Dikarya</taxon>
        <taxon>Ascomycota</taxon>
        <taxon>Pezizomycotina</taxon>
        <taxon>Leotiomycetes</taxon>
        <taxon>Helotiales</taxon>
        <taxon>Hyaloscyphaceae</taxon>
        <taxon>Hyaloscypha</taxon>
        <taxon>Hyaloscypha bicolor</taxon>
    </lineage>
</organism>
<feature type="region of interest" description="Disordered" evidence="1">
    <location>
        <begin position="815"/>
        <end position="879"/>
    </location>
</feature>
<evidence type="ECO:0000313" key="2">
    <source>
        <dbReference type="EMBL" id="PMD56622.1"/>
    </source>
</evidence>
<evidence type="ECO:0000313" key="3">
    <source>
        <dbReference type="Proteomes" id="UP000235371"/>
    </source>
</evidence>
<feature type="compositionally biased region" description="Basic and acidic residues" evidence="1">
    <location>
        <begin position="227"/>
        <end position="239"/>
    </location>
</feature>
<dbReference type="Proteomes" id="UP000235371">
    <property type="component" value="Unassembled WGS sequence"/>
</dbReference>
<proteinExistence type="predicted"/>
<name>A0A2J6T0S7_9HELO</name>
<keyword evidence="3" id="KW-1185">Reference proteome</keyword>
<feature type="region of interest" description="Disordered" evidence="1">
    <location>
        <begin position="322"/>
        <end position="346"/>
    </location>
</feature>
<dbReference type="EMBL" id="KZ613848">
    <property type="protein sequence ID" value="PMD56622.1"/>
    <property type="molecule type" value="Genomic_DNA"/>
</dbReference>
<dbReference type="RefSeq" id="XP_024733526.1">
    <property type="nucleotide sequence ID" value="XM_024887859.1"/>
</dbReference>
<evidence type="ECO:0000256" key="1">
    <source>
        <dbReference type="SAM" id="MobiDB-lite"/>
    </source>
</evidence>
<accession>A0A2J6T0S7</accession>
<feature type="region of interest" description="Disordered" evidence="1">
    <location>
        <begin position="199"/>
        <end position="255"/>
    </location>
</feature>
<feature type="compositionally biased region" description="Basic and acidic residues" evidence="1">
    <location>
        <begin position="322"/>
        <end position="331"/>
    </location>
</feature>
<dbReference type="InParanoid" id="A0A2J6T0S7"/>
<feature type="compositionally biased region" description="Acidic residues" evidence="1">
    <location>
        <begin position="855"/>
        <end position="867"/>
    </location>
</feature>
<dbReference type="GeneID" id="36595935"/>
<gene>
    <name evidence="2" type="ORF">K444DRAFT_694286</name>
</gene>
<sequence length="879" mass="97707">MSSRPRELIATQFPLNPSNNLCKSSSILEHDRYYLRHNDRSPSLTNSRILLGTLPRSDSVIYVMENLSRNGERQVMGSVAQDSNASAEPTTLYSDFNCPGTIAKVFGWRISNSEDNGNSGDVQSTPKLLEELFGEPSNESEIQNFDRIDEARDESGDLMQTEQGAPLVEEAYPDRAGERNEQEFHQPVLDEMIRVLEGKEEQEKESQGTQSFGDQIYRDGGSANEFVSEKDPVVERLEGSRSGSENSAEKKIESNNRMNHCDVNERFFDDFPVGPGQSAGSSAFLNNVDVEYWADVHQSGATMPQSQLHSSAIDNYQIGKPAERPLERYSEESVVGPSSGKERSHPDQTFEVKVGSNQEFDFGHHNPSSLSIFQPLINAPLQHAYMQQTHNPQSYNQGCSVQQHYPERFYLQQPHAQHLHTKGSHATNIPTFVQSVRPSKRQTKYSLCPSRNPPQTSLCPVPNVAATGSLQTVPATRQEQLWRSTPHGPYLRGTRNPKKVVRNAFLNEWLRLNRPDIPLPDSSGQGFKEQSRVFNSLSPPEREAANAFAVRKAEAEQAERRSNGTAQYKVSLAPSAMCNHGAKRQGSASSTAHLQNLPSARMQDLADAQILGQRTGPVPPRHSQHGGYGSVLQDAINHYPDHAQGMYYATSQGEYPLDPSLSQTDPNQTFGSFQEHASGGYSMNQSHIQNPACNNGNSMSQSQNSLFMPYGFPVSHGVAQIPTNASTFGMPNPGLMHGMYPPTASLPGYPTYMTQHEHQMSAYRYTTEGQWHGNGLMCSAHPPIDPFSFHFHQQFNGISPTENFGTGIGLRLNHQGWGNSPRGGSPSMEYPQHRHAENSLRTNQIYGRKRRQAEEDNNAVEDAENEQADGPASKRVRRT</sequence>